<protein>
    <submittedName>
        <fullName evidence="2">Type II toxin-antitoxin system death-on-curing family toxin</fullName>
    </submittedName>
</protein>
<name>A0A2W5PH06_9SPHN</name>
<organism evidence="2 3">
    <name type="scientific">Sphingomonas taxi</name>
    <dbReference type="NCBI Taxonomy" id="1549858"/>
    <lineage>
        <taxon>Bacteria</taxon>
        <taxon>Pseudomonadati</taxon>
        <taxon>Pseudomonadota</taxon>
        <taxon>Alphaproteobacteria</taxon>
        <taxon>Sphingomonadales</taxon>
        <taxon>Sphingomonadaceae</taxon>
        <taxon>Sphingomonas</taxon>
    </lineage>
</organism>
<dbReference type="InterPro" id="IPR053737">
    <property type="entry name" value="Type_II_TA_Toxin"/>
</dbReference>
<dbReference type="InterPro" id="IPR006440">
    <property type="entry name" value="Doc"/>
</dbReference>
<reference evidence="2 3" key="1">
    <citation type="submission" date="2017-08" db="EMBL/GenBank/DDBJ databases">
        <title>Infants hospitalized years apart are colonized by the same room-sourced microbial strains.</title>
        <authorList>
            <person name="Brooks B."/>
            <person name="Olm M.R."/>
            <person name="Firek B.A."/>
            <person name="Baker R."/>
            <person name="Thomas B.C."/>
            <person name="Morowitz M.J."/>
            <person name="Banfield J.F."/>
        </authorList>
    </citation>
    <scope>NUCLEOTIDE SEQUENCE [LARGE SCALE GENOMIC DNA]</scope>
    <source>
        <strain evidence="2">S2_005_001_R1_22</strain>
    </source>
</reference>
<dbReference type="PIRSF" id="PIRSF018297">
    <property type="entry name" value="Doc"/>
    <property type="match status" value="1"/>
</dbReference>
<evidence type="ECO:0000259" key="1">
    <source>
        <dbReference type="PROSITE" id="PS51459"/>
    </source>
</evidence>
<dbReference type="PANTHER" id="PTHR39426:SF1">
    <property type="entry name" value="HOMOLOGY TO DEATH-ON-CURING PROTEIN OF PHAGE P1"/>
    <property type="match status" value="1"/>
</dbReference>
<dbReference type="PROSITE" id="PS51459">
    <property type="entry name" value="FIDO"/>
    <property type="match status" value="1"/>
</dbReference>
<proteinExistence type="predicted"/>
<dbReference type="NCBIfam" id="TIGR01550">
    <property type="entry name" value="DOC_P1"/>
    <property type="match status" value="1"/>
</dbReference>
<accession>A0A2W5PH06</accession>
<dbReference type="EMBL" id="QFQI01000002">
    <property type="protein sequence ID" value="PZQ62105.1"/>
    <property type="molecule type" value="Genomic_DNA"/>
</dbReference>
<dbReference type="GO" id="GO:0016301">
    <property type="term" value="F:kinase activity"/>
    <property type="evidence" value="ECO:0007669"/>
    <property type="project" value="InterPro"/>
</dbReference>
<evidence type="ECO:0000313" key="2">
    <source>
        <dbReference type="EMBL" id="PZQ62105.1"/>
    </source>
</evidence>
<comment type="caution">
    <text evidence="2">The sequence shown here is derived from an EMBL/GenBank/DDBJ whole genome shotgun (WGS) entry which is preliminary data.</text>
</comment>
<gene>
    <name evidence="2" type="ORF">DI544_03370</name>
</gene>
<dbReference type="InterPro" id="IPR036597">
    <property type="entry name" value="Fido-like_dom_sf"/>
</dbReference>
<dbReference type="SUPFAM" id="SSF140931">
    <property type="entry name" value="Fic-like"/>
    <property type="match status" value="1"/>
</dbReference>
<dbReference type="PANTHER" id="PTHR39426">
    <property type="entry name" value="HOMOLOGY TO DEATH-ON-CURING PROTEIN OF PHAGE P1"/>
    <property type="match status" value="1"/>
</dbReference>
<dbReference type="Gene3D" id="1.20.120.1870">
    <property type="entry name" value="Fic/DOC protein, Fido domain"/>
    <property type="match status" value="1"/>
</dbReference>
<dbReference type="Pfam" id="PF02661">
    <property type="entry name" value="Fic"/>
    <property type="match status" value="1"/>
</dbReference>
<sequence>MGPVPRFLSADIALAVHNRQLTEHGGAIGIKDVGLLASAVSRPLNKHGDGEHDLVVLAAGYAFGIARNHPFVDGNKRTAWVMARLFLKLNGQQIRFDRADAIRTMRALAPGDLSEGGLADWIRAQIERAE</sequence>
<dbReference type="InterPro" id="IPR003812">
    <property type="entry name" value="Fido"/>
</dbReference>
<dbReference type="Proteomes" id="UP000249229">
    <property type="component" value="Unassembled WGS sequence"/>
</dbReference>
<evidence type="ECO:0000313" key="3">
    <source>
        <dbReference type="Proteomes" id="UP000249229"/>
    </source>
</evidence>
<feature type="domain" description="Fido" evidence="1">
    <location>
        <begin position="8"/>
        <end position="124"/>
    </location>
</feature>
<dbReference type="AlphaFoldDB" id="A0A2W5PH06"/>